<feature type="transmembrane region" description="Helical" evidence="5">
    <location>
        <begin position="6"/>
        <end position="26"/>
    </location>
</feature>
<dbReference type="Proteomes" id="UP000229647">
    <property type="component" value="Unassembled WGS sequence"/>
</dbReference>
<feature type="transmembrane region" description="Helical" evidence="5">
    <location>
        <begin position="91"/>
        <end position="113"/>
    </location>
</feature>
<dbReference type="EMBL" id="PFWL01000121">
    <property type="protein sequence ID" value="PJA55581.1"/>
    <property type="molecule type" value="Genomic_DNA"/>
</dbReference>
<organism evidence="7 8">
    <name type="scientific">Candidatus Roizmanbacteria bacterium CG_4_9_14_3_um_filter_33_18</name>
    <dbReference type="NCBI Taxonomy" id="1974841"/>
    <lineage>
        <taxon>Bacteria</taxon>
        <taxon>Candidatus Roizmaniibacteriota</taxon>
    </lineage>
</organism>
<dbReference type="GO" id="GO:0016020">
    <property type="term" value="C:membrane"/>
    <property type="evidence" value="ECO:0007669"/>
    <property type="project" value="UniProtKB-SubCell"/>
</dbReference>
<dbReference type="InterPro" id="IPR007016">
    <property type="entry name" value="O-antigen_ligase-rel_domated"/>
</dbReference>
<keyword evidence="4 5" id="KW-0472">Membrane</keyword>
<evidence type="ECO:0000256" key="1">
    <source>
        <dbReference type="ARBA" id="ARBA00004141"/>
    </source>
</evidence>
<evidence type="ECO:0000256" key="2">
    <source>
        <dbReference type="ARBA" id="ARBA00022692"/>
    </source>
</evidence>
<evidence type="ECO:0000259" key="6">
    <source>
        <dbReference type="Pfam" id="PF04932"/>
    </source>
</evidence>
<reference evidence="8" key="1">
    <citation type="submission" date="2017-09" db="EMBL/GenBank/DDBJ databases">
        <title>Depth-based differentiation of microbial function through sediment-hosted aquifers and enrichment of novel symbionts in the deep terrestrial subsurface.</title>
        <authorList>
            <person name="Probst A.J."/>
            <person name="Ladd B."/>
            <person name="Jarett J.K."/>
            <person name="Geller-Mcgrath D.E."/>
            <person name="Sieber C.M.K."/>
            <person name="Emerson J.B."/>
            <person name="Anantharaman K."/>
            <person name="Thomas B.C."/>
            <person name="Malmstrom R."/>
            <person name="Stieglmeier M."/>
            <person name="Klingl A."/>
            <person name="Woyke T."/>
            <person name="Ryan C.M."/>
            <person name="Banfield J.F."/>
        </authorList>
    </citation>
    <scope>NUCLEOTIDE SEQUENCE [LARGE SCALE GENOMIC DNA]</scope>
</reference>
<comment type="subcellular location">
    <subcellularLocation>
        <location evidence="1">Membrane</location>
        <topology evidence="1">Multi-pass membrane protein</topology>
    </subcellularLocation>
</comment>
<evidence type="ECO:0000256" key="5">
    <source>
        <dbReference type="SAM" id="Phobius"/>
    </source>
</evidence>
<keyword evidence="3 5" id="KW-1133">Transmembrane helix</keyword>
<name>A0A2M7XXW9_9BACT</name>
<dbReference type="InterPro" id="IPR051533">
    <property type="entry name" value="WaaL-like"/>
</dbReference>
<feature type="transmembrane region" description="Helical" evidence="5">
    <location>
        <begin position="180"/>
        <end position="197"/>
    </location>
</feature>
<accession>A0A2M7XXW9</accession>
<evidence type="ECO:0000313" key="7">
    <source>
        <dbReference type="EMBL" id="PJA55581.1"/>
    </source>
</evidence>
<dbReference type="AlphaFoldDB" id="A0A2M7XXW9"/>
<feature type="transmembrane region" description="Helical" evidence="5">
    <location>
        <begin position="263"/>
        <end position="287"/>
    </location>
</feature>
<proteinExistence type="predicted"/>
<feature type="transmembrane region" description="Helical" evidence="5">
    <location>
        <begin position="299"/>
        <end position="318"/>
    </location>
</feature>
<dbReference type="PANTHER" id="PTHR37422">
    <property type="entry name" value="TEICHURONIC ACID BIOSYNTHESIS PROTEIN TUAE"/>
    <property type="match status" value="1"/>
</dbReference>
<sequence>MFDIPVFLSSIQLVILLSIFLIPFILHSLYKKLDDFSMVIASSTLFQSVWLILQTINQGHLNKDIEVFLFSNKLSVTSSENSNLLRLPGTFFESSILGTFLLTNVSILTFVFLSNKIKDKKKRKIISIASILGLFAILLTGSRAIYLISLLLLLIILKTKTFLFKKKIKNVFQTIKKHNFFIPLVIIGILFVSPYLINRLGSSNQLFSKEGSGTYRIQLSQYSLRLLEKKPLLGVGLNLSPYYLATSFPQEDYFVDPSHPHNLLIQLLAETGIIGTILFSIFIYLIFRPVIKNNFSKYSEFHLAAFIFFLCAQVYPIFINHMEIISYLFLYLGFAAHQNQIKQK</sequence>
<evidence type="ECO:0000256" key="3">
    <source>
        <dbReference type="ARBA" id="ARBA00022989"/>
    </source>
</evidence>
<keyword evidence="2 5" id="KW-0812">Transmembrane</keyword>
<feature type="domain" description="O-antigen ligase-related" evidence="6">
    <location>
        <begin position="129"/>
        <end position="279"/>
    </location>
</feature>
<gene>
    <name evidence="7" type="ORF">CO165_02750</name>
</gene>
<comment type="caution">
    <text evidence="7">The sequence shown here is derived from an EMBL/GenBank/DDBJ whole genome shotgun (WGS) entry which is preliminary data.</text>
</comment>
<dbReference type="Pfam" id="PF04932">
    <property type="entry name" value="Wzy_C"/>
    <property type="match status" value="1"/>
</dbReference>
<protein>
    <recommendedName>
        <fullName evidence="6">O-antigen ligase-related domain-containing protein</fullName>
    </recommendedName>
</protein>
<dbReference type="PANTHER" id="PTHR37422:SF13">
    <property type="entry name" value="LIPOPOLYSACCHARIDE BIOSYNTHESIS PROTEIN PA4999-RELATED"/>
    <property type="match status" value="1"/>
</dbReference>
<feature type="transmembrane region" description="Helical" evidence="5">
    <location>
        <begin position="125"/>
        <end position="141"/>
    </location>
</feature>
<feature type="transmembrane region" description="Helical" evidence="5">
    <location>
        <begin position="38"/>
        <end position="56"/>
    </location>
</feature>
<evidence type="ECO:0000313" key="8">
    <source>
        <dbReference type="Proteomes" id="UP000229647"/>
    </source>
</evidence>
<evidence type="ECO:0000256" key="4">
    <source>
        <dbReference type="ARBA" id="ARBA00023136"/>
    </source>
</evidence>